<dbReference type="Gene3D" id="3.30.420.10">
    <property type="entry name" value="Ribonuclease H-like superfamily/Ribonuclease H"/>
    <property type="match status" value="1"/>
</dbReference>
<dbReference type="OrthoDB" id="4563729at2"/>
<evidence type="ECO:0000256" key="3">
    <source>
        <dbReference type="ARBA" id="ARBA00022839"/>
    </source>
</evidence>
<dbReference type="InterPro" id="IPR036397">
    <property type="entry name" value="RNaseH_sf"/>
</dbReference>
<organism evidence="5 6">
    <name type="scientific">Streptomyces griseoflavus Tu4000</name>
    <dbReference type="NCBI Taxonomy" id="467200"/>
    <lineage>
        <taxon>Bacteria</taxon>
        <taxon>Bacillati</taxon>
        <taxon>Actinomycetota</taxon>
        <taxon>Actinomycetes</taxon>
        <taxon>Kitasatosporales</taxon>
        <taxon>Streptomycetaceae</taxon>
        <taxon>Streptomyces</taxon>
    </lineage>
</organism>
<dbReference type="SUPFAM" id="SSF53098">
    <property type="entry name" value="Ribonuclease H-like"/>
    <property type="match status" value="1"/>
</dbReference>
<protein>
    <submittedName>
        <fullName evidence="5">Exonuclease superfamily protein</fullName>
    </submittedName>
</protein>
<dbReference type="PANTHER" id="PTHR23044:SF61">
    <property type="entry name" value="3'-5' EXORIBONUCLEASE 1-RELATED"/>
    <property type="match status" value="1"/>
</dbReference>
<dbReference type="CDD" id="cd06133">
    <property type="entry name" value="ERI-1_3'hExo_like"/>
    <property type="match status" value="1"/>
</dbReference>
<sequence length="194" mass="21566">MDSTRTENLVNVVDVEATCWAGSQPPGEVSEIIEIGLAVLDLDAGERLARHRILVRPVRSTVSKFCSELTGLTQHEVDQGLAFAEACQQLAAEHCAGARPWVSWGDYDRFQFTRQCHATRTPYPFGRRHTNAKAVFTEAHSLRKRPGMAQALEIAGLRLEGRHHRGEDDAWNIAALVLHLAERGVWPTTVEHPA</sequence>
<dbReference type="InterPro" id="IPR047201">
    <property type="entry name" value="ERI-1_3'hExo-like"/>
</dbReference>
<dbReference type="PANTHER" id="PTHR23044">
    <property type="entry name" value="3'-5' EXONUCLEASE ERI1-RELATED"/>
    <property type="match status" value="1"/>
</dbReference>
<evidence type="ECO:0000256" key="1">
    <source>
        <dbReference type="ARBA" id="ARBA00022722"/>
    </source>
</evidence>
<dbReference type="AlphaFoldDB" id="D9XMT9"/>
<dbReference type="HOGENOM" id="CLU_037266_5_1_11"/>
<evidence type="ECO:0000256" key="2">
    <source>
        <dbReference type="ARBA" id="ARBA00022801"/>
    </source>
</evidence>
<dbReference type="SMART" id="SM00479">
    <property type="entry name" value="EXOIII"/>
    <property type="match status" value="1"/>
</dbReference>
<dbReference type="InterPro" id="IPR013520">
    <property type="entry name" value="Ribonucl_H"/>
</dbReference>
<dbReference type="RefSeq" id="WP_004936334.1">
    <property type="nucleotide sequence ID" value="NZ_GG657758.1"/>
</dbReference>
<keyword evidence="6" id="KW-1185">Reference proteome</keyword>
<keyword evidence="1" id="KW-0540">Nuclease</keyword>
<dbReference type="GO" id="GO:0000175">
    <property type="term" value="F:3'-5'-RNA exonuclease activity"/>
    <property type="evidence" value="ECO:0007669"/>
    <property type="project" value="InterPro"/>
</dbReference>
<accession>D9XMT9</accession>
<evidence type="ECO:0000313" key="5">
    <source>
        <dbReference type="EMBL" id="EFL43288.1"/>
    </source>
</evidence>
<dbReference type="eggNOG" id="COG5018">
    <property type="taxonomic scope" value="Bacteria"/>
</dbReference>
<keyword evidence="3 5" id="KW-0269">Exonuclease</keyword>
<evidence type="ECO:0000313" key="6">
    <source>
        <dbReference type="Proteomes" id="UP000002968"/>
    </source>
</evidence>
<dbReference type="Proteomes" id="UP000002968">
    <property type="component" value="Unassembled WGS sequence"/>
</dbReference>
<evidence type="ECO:0000259" key="4">
    <source>
        <dbReference type="SMART" id="SM00479"/>
    </source>
</evidence>
<dbReference type="STRING" id="467200.SSRG_06092"/>
<gene>
    <name evidence="5" type="ORF">SSRG_06092</name>
</gene>
<proteinExistence type="predicted"/>
<reference evidence="5" key="1">
    <citation type="submission" date="2009-02" db="EMBL/GenBank/DDBJ databases">
        <title>Annotation of Streptomyces griseoflavus strain Tu4000.</title>
        <authorList>
            <consortium name="The Broad Institute Genome Sequencing Platform"/>
            <consortium name="Broad Institute Microbial Sequencing Center"/>
            <person name="Fischbach M."/>
            <person name="Godfrey P."/>
            <person name="Ward D."/>
            <person name="Young S."/>
            <person name="Zeng Q."/>
            <person name="Koehrsen M."/>
            <person name="Alvarado L."/>
            <person name="Berlin A.M."/>
            <person name="Bochicchio J."/>
            <person name="Borenstein D."/>
            <person name="Chapman S.B."/>
            <person name="Chen Z."/>
            <person name="Engels R."/>
            <person name="Freedman E."/>
            <person name="Gellesch M."/>
            <person name="Goldberg J."/>
            <person name="Griggs A."/>
            <person name="Gujja S."/>
            <person name="Heilman E.R."/>
            <person name="Heiman D.I."/>
            <person name="Hepburn T.A."/>
            <person name="Howarth C."/>
            <person name="Jen D."/>
            <person name="Larson L."/>
            <person name="Lewis B."/>
            <person name="Mehta T."/>
            <person name="Park D."/>
            <person name="Pearson M."/>
            <person name="Richards J."/>
            <person name="Roberts A."/>
            <person name="Saif S."/>
            <person name="Shea T.D."/>
            <person name="Shenoy N."/>
            <person name="Sisk P."/>
            <person name="Stolte C."/>
            <person name="Sykes S.N."/>
            <person name="Thomson T."/>
            <person name="Walk T."/>
            <person name="White J."/>
            <person name="Yandava C."/>
            <person name="Straight P."/>
            <person name="Clardy J."/>
            <person name="Hung D."/>
            <person name="Kolter R."/>
            <person name="Mekalanos J."/>
            <person name="Walker S."/>
            <person name="Walsh C.T."/>
            <person name="Wieland-Brown L.C."/>
            <person name="Haas B."/>
            <person name="Nusbaum C."/>
            <person name="Birren B."/>
        </authorList>
    </citation>
    <scope>NUCLEOTIDE SEQUENCE [LARGE SCALE GENOMIC DNA]</scope>
    <source>
        <strain evidence="5">Tu4000</strain>
    </source>
</reference>
<feature type="domain" description="Exonuclease" evidence="4">
    <location>
        <begin position="8"/>
        <end position="186"/>
    </location>
</feature>
<keyword evidence="2" id="KW-0378">Hydrolase</keyword>
<dbReference type="InterPro" id="IPR012337">
    <property type="entry name" value="RNaseH-like_sf"/>
</dbReference>
<name>D9XMT9_9ACTN</name>
<dbReference type="InterPro" id="IPR051274">
    <property type="entry name" value="3-5_Exoribonuclease"/>
</dbReference>
<dbReference type="Pfam" id="PF00929">
    <property type="entry name" value="RNase_T"/>
    <property type="match status" value="1"/>
</dbReference>
<dbReference type="GO" id="GO:0003676">
    <property type="term" value="F:nucleic acid binding"/>
    <property type="evidence" value="ECO:0007669"/>
    <property type="project" value="InterPro"/>
</dbReference>
<dbReference type="EMBL" id="GG657758">
    <property type="protein sequence ID" value="EFL43288.1"/>
    <property type="molecule type" value="Genomic_DNA"/>
</dbReference>